<dbReference type="AlphaFoldDB" id="A0A0S3RKR1"/>
<gene>
    <name evidence="1" type="primary">Vigan.03G083400</name>
    <name evidence="1" type="ORF">VIGAN_03083400</name>
</gene>
<sequence>MDEQGFRNLHTTLLNSSEVQKLYQFHLLLSCLCTPFSALSLSSLSSISHSLLPPSFAALLYVSPSQSVLSLLSRTRTAVFSVWCSSQSSHVETSAQFKLPYHLCGLFSHRQGQRCSSQSSHVDTSAQFKRR</sequence>
<dbReference type="Proteomes" id="UP000291084">
    <property type="component" value="Chromosome 3"/>
</dbReference>
<keyword evidence="2" id="KW-1185">Reference proteome</keyword>
<organism evidence="1 2">
    <name type="scientific">Vigna angularis var. angularis</name>
    <dbReference type="NCBI Taxonomy" id="157739"/>
    <lineage>
        <taxon>Eukaryota</taxon>
        <taxon>Viridiplantae</taxon>
        <taxon>Streptophyta</taxon>
        <taxon>Embryophyta</taxon>
        <taxon>Tracheophyta</taxon>
        <taxon>Spermatophyta</taxon>
        <taxon>Magnoliopsida</taxon>
        <taxon>eudicotyledons</taxon>
        <taxon>Gunneridae</taxon>
        <taxon>Pentapetalae</taxon>
        <taxon>rosids</taxon>
        <taxon>fabids</taxon>
        <taxon>Fabales</taxon>
        <taxon>Fabaceae</taxon>
        <taxon>Papilionoideae</taxon>
        <taxon>50 kb inversion clade</taxon>
        <taxon>NPAAA clade</taxon>
        <taxon>indigoferoid/millettioid clade</taxon>
        <taxon>Phaseoleae</taxon>
        <taxon>Vigna</taxon>
    </lineage>
</organism>
<proteinExistence type="predicted"/>
<reference evidence="1 2" key="1">
    <citation type="journal article" date="2015" name="Sci. Rep.">
        <title>The power of single molecule real-time sequencing technology in the de novo assembly of a eukaryotic genome.</title>
        <authorList>
            <person name="Sakai H."/>
            <person name="Naito K."/>
            <person name="Ogiso-Tanaka E."/>
            <person name="Takahashi Y."/>
            <person name="Iseki K."/>
            <person name="Muto C."/>
            <person name="Satou K."/>
            <person name="Teruya K."/>
            <person name="Shiroma A."/>
            <person name="Shimoji M."/>
            <person name="Hirano T."/>
            <person name="Itoh T."/>
            <person name="Kaga A."/>
            <person name="Tomooka N."/>
        </authorList>
    </citation>
    <scope>NUCLEOTIDE SEQUENCE [LARGE SCALE GENOMIC DNA]</scope>
    <source>
        <strain evidence="2">cv. Shumari</strain>
    </source>
</reference>
<dbReference type="EMBL" id="AP015036">
    <property type="protein sequence ID" value="BAT81166.1"/>
    <property type="molecule type" value="Genomic_DNA"/>
</dbReference>
<evidence type="ECO:0000313" key="2">
    <source>
        <dbReference type="Proteomes" id="UP000291084"/>
    </source>
</evidence>
<accession>A0A0S3RKR1</accession>
<evidence type="ECO:0000313" key="1">
    <source>
        <dbReference type="EMBL" id="BAT81166.1"/>
    </source>
</evidence>
<name>A0A0S3RKR1_PHAAN</name>
<protein>
    <submittedName>
        <fullName evidence="1">Uncharacterized protein</fullName>
    </submittedName>
</protein>